<dbReference type="EMBL" id="JXNT01000004">
    <property type="protein sequence ID" value="ODM20011.1"/>
    <property type="molecule type" value="Genomic_DNA"/>
</dbReference>
<gene>
    <name evidence="1" type="ORF">SI65_04997</name>
</gene>
<dbReference type="AlphaFoldDB" id="A0A1E3BGV4"/>
<reference evidence="1 2" key="1">
    <citation type="journal article" date="2016" name="BMC Genomics">
        <title>Comparative genomic and transcriptomic analyses of the Fuzhuan brick tea-fermentation fungus Aspergillus cristatus.</title>
        <authorList>
            <person name="Ge Y."/>
            <person name="Wang Y."/>
            <person name="Liu Y."/>
            <person name="Tan Y."/>
            <person name="Ren X."/>
            <person name="Zhang X."/>
            <person name="Hyde K.D."/>
            <person name="Liu Y."/>
            <person name="Liu Z."/>
        </authorList>
    </citation>
    <scope>NUCLEOTIDE SEQUENCE [LARGE SCALE GENOMIC DNA]</scope>
    <source>
        <strain evidence="1 2">GZAAS20.1005</strain>
    </source>
</reference>
<comment type="caution">
    <text evidence="1">The sequence shown here is derived from an EMBL/GenBank/DDBJ whole genome shotgun (WGS) entry which is preliminary data.</text>
</comment>
<dbReference type="Proteomes" id="UP000094569">
    <property type="component" value="Unassembled WGS sequence"/>
</dbReference>
<accession>A0A1E3BGV4</accession>
<evidence type="ECO:0000313" key="2">
    <source>
        <dbReference type="Proteomes" id="UP000094569"/>
    </source>
</evidence>
<keyword evidence="2" id="KW-1185">Reference proteome</keyword>
<dbReference type="STRING" id="573508.A0A1E3BGV4"/>
<proteinExistence type="predicted"/>
<dbReference type="OrthoDB" id="5412936at2759"/>
<name>A0A1E3BGV4_ASPCR</name>
<organism evidence="1 2">
    <name type="scientific">Aspergillus cristatus</name>
    <name type="common">Chinese Fuzhuan brick tea-fermentation fungus</name>
    <name type="synonym">Eurotium cristatum</name>
    <dbReference type="NCBI Taxonomy" id="573508"/>
    <lineage>
        <taxon>Eukaryota</taxon>
        <taxon>Fungi</taxon>
        <taxon>Dikarya</taxon>
        <taxon>Ascomycota</taxon>
        <taxon>Pezizomycotina</taxon>
        <taxon>Eurotiomycetes</taxon>
        <taxon>Eurotiomycetidae</taxon>
        <taxon>Eurotiales</taxon>
        <taxon>Aspergillaceae</taxon>
        <taxon>Aspergillus</taxon>
        <taxon>Aspergillus subgen. Aspergillus</taxon>
    </lineage>
</organism>
<dbReference type="VEuPathDB" id="FungiDB:SI65_04997"/>
<protein>
    <submittedName>
        <fullName evidence="1">Uncharacterized protein</fullName>
    </submittedName>
</protein>
<sequence>MFVTLAVLTDIEPENQPYDLNLLEMWMACVLQTMRPVDLEKYLPAIPMPWAGFHLNVAPPILQSFPSEANEIAVQNFTREDFERLLFSDDPRQGEYAKELRESYNSLLDSPDTRLRQYYRDNQKRASVLGIEAH</sequence>
<evidence type="ECO:0000313" key="1">
    <source>
        <dbReference type="EMBL" id="ODM20011.1"/>
    </source>
</evidence>